<evidence type="ECO:0000313" key="1">
    <source>
        <dbReference type="EMBL" id="KZT75532.1"/>
    </source>
</evidence>
<organism evidence="1 2">
    <name type="scientific">Dorcoceras hygrometricum</name>
    <dbReference type="NCBI Taxonomy" id="472368"/>
    <lineage>
        <taxon>Eukaryota</taxon>
        <taxon>Viridiplantae</taxon>
        <taxon>Streptophyta</taxon>
        <taxon>Embryophyta</taxon>
        <taxon>Tracheophyta</taxon>
        <taxon>Spermatophyta</taxon>
        <taxon>Magnoliopsida</taxon>
        <taxon>eudicotyledons</taxon>
        <taxon>Gunneridae</taxon>
        <taxon>Pentapetalae</taxon>
        <taxon>asterids</taxon>
        <taxon>lamiids</taxon>
        <taxon>Lamiales</taxon>
        <taxon>Gesneriaceae</taxon>
        <taxon>Didymocarpoideae</taxon>
        <taxon>Trichosporeae</taxon>
        <taxon>Loxocarpinae</taxon>
        <taxon>Dorcoceras</taxon>
    </lineage>
</organism>
<name>A0A2Z6ZR19_9LAMI</name>
<evidence type="ECO:0000313" key="2">
    <source>
        <dbReference type="Proteomes" id="UP000250235"/>
    </source>
</evidence>
<dbReference type="EMBL" id="KV229439">
    <property type="protein sequence ID" value="KZT75532.1"/>
    <property type="molecule type" value="Genomic_DNA"/>
</dbReference>
<proteinExistence type="predicted"/>
<gene>
    <name evidence="1" type="ORF">F511_47443</name>
</gene>
<reference evidence="1 2" key="1">
    <citation type="journal article" date="2015" name="Proc. Natl. Acad. Sci. U.S.A.">
        <title>The resurrection genome of Boea hygrometrica: A blueprint for survival of dehydration.</title>
        <authorList>
            <person name="Xiao L."/>
            <person name="Yang G."/>
            <person name="Zhang L."/>
            <person name="Yang X."/>
            <person name="Zhao S."/>
            <person name="Ji Z."/>
            <person name="Zhou Q."/>
            <person name="Hu M."/>
            <person name="Wang Y."/>
            <person name="Chen M."/>
            <person name="Xu Y."/>
            <person name="Jin H."/>
            <person name="Xiao X."/>
            <person name="Hu G."/>
            <person name="Bao F."/>
            <person name="Hu Y."/>
            <person name="Wan P."/>
            <person name="Li L."/>
            <person name="Deng X."/>
            <person name="Kuang T."/>
            <person name="Xiang C."/>
            <person name="Zhu J.K."/>
            <person name="Oliver M.J."/>
            <person name="He Y."/>
        </authorList>
    </citation>
    <scope>NUCLEOTIDE SEQUENCE [LARGE SCALE GENOMIC DNA]</scope>
    <source>
        <strain evidence="2">cv. XS01</strain>
    </source>
</reference>
<accession>A0A2Z6ZR19</accession>
<dbReference type="AlphaFoldDB" id="A0A2Z6ZR19"/>
<dbReference type="Proteomes" id="UP000250235">
    <property type="component" value="Unassembled WGS sequence"/>
</dbReference>
<keyword evidence="2" id="KW-1185">Reference proteome</keyword>
<sequence length="72" mass="7445">MCRTPFSSNLTPPPPVHAIAAAAAASLAGICSGQLDKENPSALISSSVLVQADEGVSLPVMDLIDVIYRRLP</sequence>
<protein>
    <submittedName>
        <fullName evidence="1">Uncharacterized protein</fullName>
    </submittedName>
</protein>